<sequence>MNNATTTGLPKGPPAKSKSNAQVRTRQGTNVFVDVDVAQDSDDENSKAKNDTKPDKDGFDHPKLHYQEPFKAADQTEEGAFTYQCKWCPKSVRVNKSTNSNLEIHRDGSQCQP</sequence>
<proteinExistence type="predicted"/>
<keyword evidence="3" id="KW-1185">Reference proteome</keyword>
<gene>
    <name evidence="2" type="ORF">PSTG_06689</name>
</gene>
<accession>A0A0L0VLI3</accession>
<reference evidence="3" key="1">
    <citation type="submission" date="2014-03" db="EMBL/GenBank/DDBJ databases">
        <title>The Genome Sequence of Puccinia striiformis f. sp. tritici PST-78.</title>
        <authorList>
            <consortium name="The Broad Institute Genome Sequencing Platform"/>
            <person name="Cuomo C."/>
            <person name="Hulbert S."/>
            <person name="Chen X."/>
            <person name="Walker B."/>
            <person name="Young S.K."/>
            <person name="Zeng Q."/>
            <person name="Gargeya S."/>
            <person name="Fitzgerald M."/>
            <person name="Haas B."/>
            <person name="Abouelleil A."/>
            <person name="Alvarado L."/>
            <person name="Arachchi H.M."/>
            <person name="Berlin A.M."/>
            <person name="Chapman S.B."/>
            <person name="Goldberg J."/>
            <person name="Griggs A."/>
            <person name="Gujja S."/>
            <person name="Hansen M."/>
            <person name="Howarth C."/>
            <person name="Imamovic A."/>
            <person name="Larimer J."/>
            <person name="McCowan C."/>
            <person name="Montmayeur A."/>
            <person name="Murphy C."/>
            <person name="Neiman D."/>
            <person name="Pearson M."/>
            <person name="Priest M."/>
            <person name="Roberts A."/>
            <person name="Saif S."/>
            <person name="Shea T."/>
            <person name="Sisk P."/>
            <person name="Sykes S."/>
            <person name="Wortman J."/>
            <person name="Nusbaum C."/>
            <person name="Birren B."/>
        </authorList>
    </citation>
    <scope>NUCLEOTIDE SEQUENCE [LARGE SCALE GENOMIC DNA]</scope>
    <source>
        <strain evidence="3">race PST-78</strain>
    </source>
</reference>
<feature type="region of interest" description="Disordered" evidence="1">
    <location>
        <begin position="1"/>
        <end position="65"/>
    </location>
</feature>
<feature type="compositionally biased region" description="Basic and acidic residues" evidence="1">
    <location>
        <begin position="44"/>
        <end position="65"/>
    </location>
</feature>
<dbReference type="Proteomes" id="UP000054564">
    <property type="component" value="Unassembled WGS sequence"/>
</dbReference>
<evidence type="ECO:0000256" key="1">
    <source>
        <dbReference type="SAM" id="MobiDB-lite"/>
    </source>
</evidence>
<evidence type="ECO:0000313" key="2">
    <source>
        <dbReference type="EMBL" id="KNF00067.1"/>
    </source>
</evidence>
<name>A0A0L0VLI3_9BASI</name>
<evidence type="ECO:0000313" key="3">
    <source>
        <dbReference type="Proteomes" id="UP000054564"/>
    </source>
</evidence>
<dbReference type="EMBL" id="AJIL01000040">
    <property type="protein sequence ID" value="KNF00067.1"/>
    <property type="molecule type" value="Genomic_DNA"/>
</dbReference>
<dbReference type="AlphaFoldDB" id="A0A0L0VLI3"/>
<feature type="compositionally biased region" description="Polar residues" evidence="1">
    <location>
        <begin position="17"/>
        <end position="30"/>
    </location>
</feature>
<organism evidence="2 3">
    <name type="scientific">Puccinia striiformis f. sp. tritici PST-78</name>
    <dbReference type="NCBI Taxonomy" id="1165861"/>
    <lineage>
        <taxon>Eukaryota</taxon>
        <taxon>Fungi</taxon>
        <taxon>Dikarya</taxon>
        <taxon>Basidiomycota</taxon>
        <taxon>Pucciniomycotina</taxon>
        <taxon>Pucciniomycetes</taxon>
        <taxon>Pucciniales</taxon>
        <taxon>Pucciniaceae</taxon>
        <taxon>Puccinia</taxon>
    </lineage>
</organism>
<protein>
    <submittedName>
        <fullName evidence="2">Uncharacterized protein</fullName>
    </submittedName>
</protein>
<comment type="caution">
    <text evidence="2">The sequence shown here is derived from an EMBL/GenBank/DDBJ whole genome shotgun (WGS) entry which is preliminary data.</text>
</comment>